<dbReference type="SUPFAM" id="SSF56935">
    <property type="entry name" value="Porins"/>
    <property type="match status" value="1"/>
</dbReference>
<keyword evidence="9 10" id="KW-0998">Cell outer membrane</keyword>
<evidence type="ECO:0000256" key="7">
    <source>
        <dbReference type="ARBA" id="ARBA00023136"/>
    </source>
</evidence>
<dbReference type="PANTHER" id="PTHR30069">
    <property type="entry name" value="TONB-DEPENDENT OUTER MEMBRANE RECEPTOR"/>
    <property type="match status" value="1"/>
</dbReference>
<dbReference type="GO" id="GO:0009279">
    <property type="term" value="C:cell outer membrane"/>
    <property type="evidence" value="ECO:0007669"/>
    <property type="project" value="UniProtKB-SubCell"/>
</dbReference>
<keyword evidence="8 15" id="KW-0675">Receptor</keyword>
<reference evidence="15 16" key="1">
    <citation type="submission" date="2019-09" db="EMBL/GenBank/DDBJ databases">
        <title>Draft Whole-Genome sequence of Blastochloris sulfoviridis DSM 729.</title>
        <authorList>
            <person name="Meyer T.E."/>
            <person name="Kyndt J.A."/>
        </authorList>
    </citation>
    <scope>NUCLEOTIDE SEQUENCE [LARGE SCALE GENOMIC DNA]</scope>
    <source>
        <strain evidence="15 16">DSM 729</strain>
    </source>
</reference>
<keyword evidence="16" id="KW-1185">Reference proteome</keyword>
<accession>A0A5M6I2R3</accession>
<feature type="domain" description="TonB-dependent receptor-like beta-barrel" evidence="13">
    <location>
        <begin position="295"/>
        <end position="648"/>
    </location>
</feature>
<dbReference type="Gene3D" id="2.40.170.20">
    <property type="entry name" value="TonB-dependent receptor, beta-barrel domain"/>
    <property type="match status" value="1"/>
</dbReference>
<dbReference type="OrthoDB" id="9760333at2"/>
<evidence type="ECO:0000256" key="9">
    <source>
        <dbReference type="ARBA" id="ARBA00023237"/>
    </source>
</evidence>
<comment type="similarity">
    <text evidence="10 11">Belongs to the TonB-dependent receptor family.</text>
</comment>
<sequence>MAAIARSALKGLLLSTSLIPLSALPALAQSAAGQPPATQSEQSLPEVVITANQVPVAADKVGSAVTVISGDELRANGIILLPDALRQVAGVAVNTSGPRGGLTEVRMRGLKPTQLMVMVDGVQVNGVDNNMFDFAGFLVDDVERIEVLRGPQSGVWGADAQAGVISVITRSGRGLAKPEVNARAEIGTHNSGGGSASVRGAVGPVYGAFSFSNDSTRGFNTSRFGSETDGDHATVVSGKAGIDFNEYFNLEGSVRWMDRWTRIDNSDYAATYPPPFFMPVPVNPVTYGLLVDKTDTSAYDNLSAGAVGTLTLWDGHYTQTFSANSFEHNLFSRSEDYGNYSYGGRRTTANTKGALKFDTPWLGGAHHTLALGADYQDEEYRQAGPFMDPSWATGYSRTQTGLFSEYLLDLPFGLSISAAARHDDFEAFKDADTWRLTASQKLAATTRLHTSVGTGVTAPTFVQQFGSIPGTFVGNPDLSPEKSTGWDVGVEQTLIEGRLTADVTYFWVNLTDEIVTKNLTGGLKTVVNSPAETSRQGVEVTLSADLLSWLSLEGTYTYTDADAYDTNFLAVMEAQRVPQSAASGRATVKFADGRGRATVAVMYNSSTIDTYWGLATERVTLDPYTVVNGLISYDLTPNTTIYLRGNNLFDEHYEQVYSYVAPGRVIYAGLKAKFGH</sequence>
<name>A0A5M6I2R3_9HYPH</name>
<keyword evidence="2 10" id="KW-0813">Transport</keyword>
<dbReference type="Proteomes" id="UP000323886">
    <property type="component" value="Unassembled WGS sequence"/>
</dbReference>
<evidence type="ECO:0000256" key="5">
    <source>
        <dbReference type="ARBA" id="ARBA00022729"/>
    </source>
</evidence>
<keyword evidence="7 10" id="KW-0472">Membrane</keyword>
<dbReference type="Pfam" id="PF07715">
    <property type="entry name" value="Plug"/>
    <property type="match status" value="1"/>
</dbReference>
<proteinExistence type="inferred from homology"/>
<evidence type="ECO:0000259" key="13">
    <source>
        <dbReference type="Pfam" id="PF00593"/>
    </source>
</evidence>
<keyword evidence="5 12" id="KW-0732">Signal</keyword>
<dbReference type="GO" id="GO:0015344">
    <property type="term" value="F:siderophore uptake transmembrane transporter activity"/>
    <property type="evidence" value="ECO:0007669"/>
    <property type="project" value="TreeGrafter"/>
</dbReference>
<evidence type="ECO:0000256" key="2">
    <source>
        <dbReference type="ARBA" id="ARBA00022448"/>
    </source>
</evidence>
<organism evidence="15 16">
    <name type="scientific">Blastochloris sulfoviridis</name>
    <dbReference type="NCBI Taxonomy" id="50712"/>
    <lineage>
        <taxon>Bacteria</taxon>
        <taxon>Pseudomonadati</taxon>
        <taxon>Pseudomonadota</taxon>
        <taxon>Alphaproteobacteria</taxon>
        <taxon>Hyphomicrobiales</taxon>
        <taxon>Blastochloridaceae</taxon>
        <taxon>Blastochloris</taxon>
    </lineage>
</organism>
<evidence type="ECO:0000313" key="15">
    <source>
        <dbReference type="EMBL" id="KAA5602075.1"/>
    </source>
</evidence>
<dbReference type="PROSITE" id="PS52016">
    <property type="entry name" value="TONB_DEPENDENT_REC_3"/>
    <property type="match status" value="1"/>
</dbReference>
<feature type="chain" id="PRO_5024346139" evidence="12">
    <location>
        <begin position="29"/>
        <end position="676"/>
    </location>
</feature>
<dbReference type="InterPro" id="IPR000531">
    <property type="entry name" value="Beta-barrel_TonB"/>
</dbReference>
<dbReference type="GO" id="GO:0044718">
    <property type="term" value="P:siderophore transmembrane transport"/>
    <property type="evidence" value="ECO:0007669"/>
    <property type="project" value="TreeGrafter"/>
</dbReference>
<dbReference type="Gene3D" id="2.170.130.10">
    <property type="entry name" value="TonB-dependent receptor, plug domain"/>
    <property type="match status" value="1"/>
</dbReference>
<keyword evidence="4 10" id="KW-0812">Transmembrane</keyword>
<evidence type="ECO:0000256" key="4">
    <source>
        <dbReference type="ARBA" id="ARBA00022692"/>
    </source>
</evidence>
<dbReference type="InterPro" id="IPR039426">
    <property type="entry name" value="TonB-dep_rcpt-like"/>
</dbReference>
<gene>
    <name evidence="15" type="ORF">F1193_06810</name>
</gene>
<evidence type="ECO:0000256" key="6">
    <source>
        <dbReference type="ARBA" id="ARBA00023077"/>
    </source>
</evidence>
<dbReference type="InterPro" id="IPR012910">
    <property type="entry name" value="Plug_dom"/>
</dbReference>
<protein>
    <submittedName>
        <fullName evidence="15">TonB-dependent receptor</fullName>
    </submittedName>
</protein>
<dbReference type="PANTHER" id="PTHR30069:SF29">
    <property type="entry name" value="HEMOGLOBIN AND HEMOGLOBIN-HAPTOGLOBIN-BINDING PROTEIN 1-RELATED"/>
    <property type="match status" value="1"/>
</dbReference>
<dbReference type="InterPro" id="IPR036942">
    <property type="entry name" value="Beta-barrel_TonB_sf"/>
</dbReference>
<feature type="signal peptide" evidence="12">
    <location>
        <begin position="1"/>
        <end position="28"/>
    </location>
</feature>
<dbReference type="RefSeq" id="WP_150096932.1">
    <property type="nucleotide sequence ID" value="NZ_VWPL01000009.1"/>
</dbReference>
<evidence type="ECO:0000256" key="3">
    <source>
        <dbReference type="ARBA" id="ARBA00022452"/>
    </source>
</evidence>
<dbReference type="Pfam" id="PF00593">
    <property type="entry name" value="TonB_dep_Rec_b-barrel"/>
    <property type="match status" value="1"/>
</dbReference>
<comment type="subcellular location">
    <subcellularLocation>
        <location evidence="1 10">Cell outer membrane</location>
        <topology evidence="1 10">Multi-pass membrane protein</topology>
    </subcellularLocation>
</comment>
<comment type="caution">
    <text evidence="15">The sequence shown here is derived from an EMBL/GenBank/DDBJ whole genome shotgun (WGS) entry which is preliminary data.</text>
</comment>
<keyword evidence="6 11" id="KW-0798">TonB box</keyword>
<evidence type="ECO:0000256" key="12">
    <source>
        <dbReference type="SAM" id="SignalP"/>
    </source>
</evidence>
<evidence type="ECO:0000256" key="1">
    <source>
        <dbReference type="ARBA" id="ARBA00004571"/>
    </source>
</evidence>
<evidence type="ECO:0000313" key="16">
    <source>
        <dbReference type="Proteomes" id="UP000323886"/>
    </source>
</evidence>
<evidence type="ECO:0000256" key="11">
    <source>
        <dbReference type="RuleBase" id="RU003357"/>
    </source>
</evidence>
<feature type="domain" description="TonB-dependent receptor plug" evidence="14">
    <location>
        <begin position="60"/>
        <end position="164"/>
    </location>
</feature>
<dbReference type="AlphaFoldDB" id="A0A5M6I2R3"/>
<evidence type="ECO:0000256" key="8">
    <source>
        <dbReference type="ARBA" id="ARBA00023170"/>
    </source>
</evidence>
<dbReference type="EMBL" id="VWPL01000009">
    <property type="protein sequence ID" value="KAA5602075.1"/>
    <property type="molecule type" value="Genomic_DNA"/>
</dbReference>
<keyword evidence="3 10" id="KW-1134">Transmembrane beta strand</keyword>
<dbReference type="InterPro" id="IPR037066">
    <property type="entry name" value="Plug_dom_sf"/>
</dbReference>
<evidence type="ECO:0000259" key="14">
    <source>
        <dbReference type="Pfam" id="PF07715"/>
    </source>
</evidence>
<evidence type="ECO:0000256" key="10">
    <source>
        <dbReference type="PROSITE-ProRule" id="PRU01360"/>
    </source>
</evidence>
<dbReference type="CDD" id="cd01347">
    <property type="entry name" value="ligand_gated_channel"/>
    <property type="match status" value="1"/>
</dbReference>